<keyword evidence="3 7" id="KW-0732">Signal</keyword>
<dbReference type="SMART" id="SM00321">
    <property type="entry name" value="WSC"/>
    <property type="match status" value="2"/>
</dbReference>
<dbReference type="InterPro" id="IPR016187">
    <property type="entry name" value="CTDL_fold"/>
</dbReference>
<keyword evidence="6" id="KW-0325">Glycoprotein</keyword>
<dbReference type="SUPFAM" id="SSF56436">
    <property type="entry name" value="C-type lectin-like"/>
    <property type="match status" value="1"/>
</dbReference>
<dbReference type="Gene3D" id="3.10.100.10">
    <property type="entry name" value="Mannose-Binding Protein A, subunit A"/>
    <property type="match status" value="1"/>
</dbReference>
<evidence type="ECO:0000256" key="5">
    <source>
        <dbReference type="ARBA" id="ARBA00023136"/>
    </source>
</evidence>
<reference evidence="10" key="1">
    <citation type="submission" date="2018-11" db="EMBL/GenBank/DDBJ databases">
        <authorList>
            <person name="Alioto T."/>
            <person name="Alioto T."/>
        </authorList>
    </citation>
    <scope>NUCLEOTIDE SEQUENCE</scope>
</reference>
<dbReference type="Pfam" id="PF00059">
    <property type="entry name" value="Lectin_C"/>
    <property type="match status" value="1"/>
</dbReference>
<feature type="chain" id="PRO_5032738210" evidence="7">
    <location>
        <begin position="23"/>
        <end position="403"/>
    </location>
</feature>
<dbReference type="GO" id="GO:0005886">
    <property type="term" value="C:plasma membrane"/>
    <property type="evidence" value="ECO:0007669"/>
    <property type="project" value="TreeGrafter"/>
</dbReference>
<feature type="domain" description="C-type lectin" evidence="8">
    <location>
        <begin position="281"/>
        <end position="401"/>
    </location>
</feature>
<sequence>METRLGFFLLLLVTVLQVVVESGYIGCYQDDSTRILPKAVLKDKGMTVQKCQQFCGKKGFKFAGVEYGYECFCGNVLRKCRKRKESDCKMPCSGNKRQTCGGPWRISIYTSKPSNCKGKCHKNGICKRGRCRCKRGYTGDGINACSKLGYIGCYRDDSTRILPKAKLQDKGMTVQKCQRFCGKKGFKFAGVEYGYQCFCGNVLQKYRKRKESDCKTPCSGNKRQTCGGPWRISIYTGKPSNCKGKCHKNGICKRGRCRCKRGYTGDGINACSICPLGWKSYGSSCYFFSQTTATWNDAKRKCITKNSMLAEVVSYGERDFLRKQATKYAKTFWLGGTDSKHEGIWIWATSQSNFNVTGWHTRLVKEPNNQNGNENCNTIHRKLDFEWNDDNCLEGYRYICEKL</sequence>
<keyword evidence="4" id="KW-1133">Transmembrane helix</keyword>
<evidence type="ECO:0000313" key="11">
    <source>
        <dbReference type="Proteomes" id="UP000596742"/>
    </source>
</evidence>
<organism evidence="10 11">
    <name type="scientific">Mytilus galloprovincialis</name>
    <name type="common">Mediterranean mussel</name>
    <dbReference type="NCBI Taxonomy" id="29158"/>
    <lineage>
        <taxon>Eukaryota</taxon>
        <taxon>Metazoa</taxon>
        <taxon>Spiralia</taxon>
        <taxon>Lophotrochozoa</taxon>
        <taxon>Mollusca</taxon>
        <taxon>Bivalvia</taxon>
        <taxon>Autobranchia</taxon>
        <taxon>Pteriomorphia</taxon>
        <taxon>Mytilida</taxon>
        <taxon>Mytiloidea</taxon>
        <taxon>Mytilidae</taxon>
        <taxon>Mytilinae</taxon>
        <taxon>Mytilus</taxon>
    </lineage>
</organism>
<evidence type="ECO:0000256" key="7">
    <source>
        <dbReference type="SAM" id="SignalP"/>
    </source>
</evidence>
<dbReference type="InterPro" id="IPR016186">
    <property type="entry name" value="C-type_lectin-like/link_sf"/>
</dbReference>
<evidence type="ECO:0000313" key="10">
    <source>
        <dbReference type="EMBL" id="VDI40926.1"/>
    </source>
</evidence>
<evidence type="ECO:0000256" key="1">
    <source>
        <dbReference type="ARBA" id="ARBA00004167"/>
    </source>
</evidence>
<gene>
    <name evidence="10" type="ORF">MGAL_10B087351</name>
</gene>
<dbReference type="InterPro" id="IPR000742">
    <property type="entry name" value="EGF"/>
</dbReference>
<dbReference type="SMART" id="SM00034">
    <property type="entry name" value="CLECT"/>
    <property type="match status" value="1"/>
</dbReference>
<evidence type="ECO:0000259" key="9">
    <source>
        <dbReference type="PROSITE" id="PS51212"/>
    </source>
</evidence>
<dbReference type="InterPro" id="IPR001304">
    <property type="entry name" value="C-type_lectin-like"/>
</dbReference>
<dbReference type="PROSITE" id="PS50041">
    <property type="entry name" value="C_TYPE_LECTIN_2"/>
    <property type="match status" value="1"/>
</dbReference>
<keyword evidence="11" id="KW-1185">Reference proteome</keyword>
<evidence type="ECO:0000259" key="8">
    <source>
        <dbReference type="PROSITE" id="PS50041"/>
    </source>
</evidence>
<accession>A0A8B6F008</accession>
<evidence type="ECO:0000256" key="2">
    <source>
        <dbReference type="ARBA" id="ARBA00022692"/>
    </source>
</evidence>
<evidence type="ECO:0000256" key="6">
    <source>
        <dbReference type="ARBA" id="ARBA00023180"/>
    </source>
</evidence>
<dbReference type="Proteomes" id="UP000596742">
    <property type="component" value="Unassembled WGS sequence"/>
</dbReference>
<dbReference type="EMBL" id="UYJE01005854">
    <property type="protein sequence ID" value="VDI40926.1"/>
    <property type="molecule type" value="Genomic_DNA"/>
</dbReference>
<dbReference type="OrthoDB" id="6160765at2759"/>
<dbReference type="InterPro" id="IPR002889">
    <property type="entry name" value="WSC_carb-bd"/>
</dbReference>
<dbReference type="PANTHER" id="PTHR24269">
    <property type="entry name" value="KREMEN PROTEIN"/>
    <property type="match status" value="1"/>
</dbReference>
<dbReference type="Pfam" id="PF01822">
    <property type="entry name" value="WSC"/>
    <property type="match status" value="2"/>
</dbReference>
<feature type="domain" description="WSC" evidence="9">
    <location>
        <begin position="147"/>
        <end position="238"/>
    </location>
</feature>
<keyword evidence="2" id="KW-0812">Transmembrane</keyword>
<proteinExistence type="predicted"/>
<name>A0A8B6F008_MYTGA</name>
<dbReference type="SMART" id="SM00181">
    <property type="entry name" value="EGF"/>
    <property type="match status" value="2"/>
</dbReference>
<dbReference type="PANTHER" id="PTHR24269:SF16">
    <property type="entry name" value="PROTEIN SLG1"/>
    <property type="match status" value="1"/>
</dbReference>
<comment type="caution">
    <text evidence="10">The sequence shown here is derived from an EMBL/GenBank/DDBJ whole genome shotgun (WGS) entry which is preliminary data.</text>
</comment>
<dbReference type="AlphaFoldDB" id="A0A8B6F008"/>
<evidence type="ECO:0000256" key="4">
    <source>
        <dbReference type="ARBA" id="ARBA00022989"/>
    </source>
</evidence>
<feature type="signal peptide" evidence="7">
    <location>
        <begin position="1"/>
        <end position="22"/>
    </location>
</feature>
<protein>
    <submittedName>
        <fullName evidence="10">Uncharacterized protein</fullName>
    </submittedName>
</protein>
<dbReference type="InterPro" id="IPR051836">
    <property type="entry name" value="Kremen_rcpt"/>
</dbReference>
<comment type="subcellular location">
    <subcellularLocation>
        <location evidence="1">Membrane</location>
        <topology evidence="1">Single-pass membrane protein</topology>
    </subcellularLocation>
</comment>
<evidence type="ECO:0000256" key="3">
    <source>
        <dbReference type="ARBA" id="ARBA00022729"/>
    </source>
</evidence>
<feature type="domain" description="WSC" evidence="9">
    <location>
        <begin position="21"/>
        <end position="112"/>
    </location>
</feature>
<dbReference type="PROSITE" id="PS51212">
    <property type="entry name" value="WSC"/>
    <property type="match status" value="2"/>
</dbReference>
<keyword evidence="5" id="KW-0472">Membrane</keyword>